<evidence type="ECO:0000256" key="8">
    <source>
        <dbReference type="RuleBase" id="RU363032"/>
    </source>
</evidence>
<dbReference type="GO" id="GO:0005886">
    <property type="term" value="C:plasma membrane"/>
    <property type="evidence" value="ECO:0007669"/>
    <property type="project" value="UniProtKB-SubCell"/>
</dbReference>
<dbReference type="InterPro" id="IPR035906">
    <property type="entry name" value="MetI-like_sf"/>
</dbReference>
<sequence length="552" mass="61151">MLHNKRKVDVWTFVSLVIMAAFILTLLYPMIKIFRLAVLDESGRFTLQNFATFFSKPYYSRTILNSFELAVLITLCSLLIGIPFSYFYSFYVLKGAKTIFILSILCCMSAPFIGAYAWILLLGRSGVLTVFLENTLHIKMFGSIYGMGGIVLVETLKLFPLVFIYMNGAFKNIDNSLLEASANLGCVGVNRLLKIILRLCMPTILAASLLVFMRSFADFGTPLLLGEGFRTFPVEIYNQYLGENGTDFHFAATISVIAIVITALVFALQKWGTNKFKFSINALHPVQKKNPGLVGGILMNAYCYLIIAFSFLPQLYVIYLSFKKCDMAVFKAGFSFDSYRAAARRLLFRSFSNSLLISGLALLVIILLSIFIAYLVVRRSNLWNNLIDSISMIPYIIPGSVIGIALVIAFSNKPLALTGTMLIMIISFVIRRMPYTIRSATANLIQIPMSIEEASISLGTSKLKTFRAVTVPMMTNGILSGAILSWVSLVTELSSSIILYNNSTITLTMSAYVSIAMGNYGMACAFSSILTVLTFVSLLVYLKVSSAEDIQV</sequence>
<keyword evidence="5 8" id="KW-0812">Transmembrane</keyword>
<evidence type="ECO:0000256" key="3">
    <source>
        <dbReference type="ARBA" id="ARBA00022475"/>
    </source>
</evidence>
<dbReference type="InterPro" id="IPR000515">
    <property type="entry name" value="MetI-like"/>
</dbReference>
<dbReference type="EMBL" id="AUZJ01000043">
    <property type="protein sequence ID" value="ERF60218.1"/>
    <property type="molecule type" value="Genomic_DNA"/>
</dbReference>
<organism evidence="10 12">
    <name type="scientific">Treponema socranskii subsp. socranskii VPI DR56BR1116 = ATCC 35536</name>
    <dbReference type="NCBI Taxonomy" id="1125725"/>
    <lineage>
        <taxon>Bacteria</taxon>
        <taxon>Pseudomonadati</taxon>
        <taxon>Spirochaetota</taxon>
        <taxon>Spirochaetia</taxon>
        <taxon>Spirochaetales</taxon>
        <taxon>Treponemataceae</taxon>
        <taxon>Treponema</taxon>
    </lineage>
</organism>
<dbReference type="RefSeq" id="WP_021330617.1">
    <property type="nucleotide sequence ID" value="NZ_AUZJ01000043.1"/>
</dbReference>
<reference evidence="12 13" key="1">
    <citation type="submission" date="2013-08" db="EMBL/GenBank/DDBJ databases">
        <authorList>
            <person name="Durkin A.S."/>
            <person name="Haft D.R."/>
            <person name="McCorrison J."/>
            <person name="Torralba M."/>
            <person name="Gillis M."/>
            <person name="Haft D.H."/>
            <person name="Methe B."/>
            <person name="Sutton G."/>
            <person name="Nelson K.E."/>
        </authorList>
    </citation>
    <scope>NUCLEOTIDE SEQUENCE [LARGE SCALE GENOMIC DNA]</scope>
    <source>
        <strain evidence="11 13">ATCC 35536</strain>
        <strain evidence="10 12">VPI DR56BR1116</strain>
    </source>
</reference>
<evidence type="ECO:0000313" key="11">
    <source>
        <dbReference type="EMBL" id="ERK03763.1"/>
    </source>
</evidence>
<evidence type="ECO:0000256" key="2">
    <source>
        <dbReference type="ARBA" id="ARBA00022448"/>
    </source>
</evidence>
<dbReference type="Pfam" id="PF00528">
    <property type="entry name" value="BPD_transp_1"/>
    <property type="match status" value="2"/>
</dbReference>
<evidence type="ECO:0000256" key="6">
    <source>
        <dbReference type="ARBA" id="ARBA00022989"/>
    </source>
</evidence>
<dbReference type="CDD" id="cd06261">
    <property type="entry name" value="TM_PBP2"/>
    <property type="match status" value="2"/>
</dbReference>
<evidence type="ECO:0000256" key="4">
    <source>
        <dbReference type="ARBA" id="ARBA00022519"/>
    </source>
</evidence>
<feature type="domain" description="ABC transmembrane type-1" evidence="9">
    <location>
        <begin position="351"/>
        <end position="541"/>
    </location>
</feature>
<keyword evidence="2 8" id="KW-0813">Transport</keyword>
<evidence type="ECO:0000313" key="10">
    <source>
        <dbReference type="EMBL" id="ERF60218.1"/>
    </source>
</evidence>
<evidence type="ECO:0000256" key="1">
    <source>
        <dbReference type="ARBA" id="ARBA00004429"/>
    </source>
</evidence>
<dbReference type="PANTHER" id="PTHR43357:SF3">
    <property type="entry name" value="FE(3+)-TRANSPORT SYSTEM PERMEASE PROTEIN FBPB 2"/>
    <property type="match status" value="1"/>
</dbReference>
<feature type="transmembrane region" description="Helical" evidence="8">
    <location>
        <begin position="12"/>
        <end position="31"/>
    </location>
</feature>
<keyword evidence="13" id="KW-1185">Reference proteome</keyword>
<feature type="transmembrane region" description="Helical" evidence="8">
    <location>
        <begin position="100"/>
        <end position="123"/>
    </location>
</feature>
<dbReference type="Proteomes" id="UP000016412">
    <property type="component" value="Unassembled WGS sequence"/>
</dbReference>
<evidence type="ECO:0000256" key="5">
    <source>
        <dbReference type="ARBA" id="ARBA00022692"/>
    </source>
</evidence>
<dbReference type="eggNOG" id="COG1178">
    <property type="taxonomic scope" value="Bacteria"/>
</dbReference>
<dbReference type="GO" id="GO:0055085">
    <property type="term" value="P:transmembrane transport"/>
    <property type="evidence" value="ECO:0007669"/>
    <property type="project" value="InterPro"/>
</dbReference>
<evidence type="ECO:0000313" key="13">
    <source>
        <dbReference type="Proteomes" id="UP000016646"/>
    </source>
</evidence>
<protein>
    <submittedName>
        <fullName evidence="10">ABC transporter, permease protein</fullName>
    </submittedName>
</protein>
<dbReference type="SUPFAM" id="SSF161098">
    <property type="entry name" value="MetI-like"/>
    <property type="match status" value="2"/>
</dbReference>
<accession>U2LH08</accession>
<feature type="transmembrane region" description="Helical" evidence="8">
    <location>
        <begin position="414"/>
        <end position="430"/>
    </location>
</feature>
<dbReference type="EMBL" id="AVQI01000031">
    <property type="protein sequence ID" value="ERK03763.1"/>
    <property type="molecule type" value="Genomic_DNA"/>
</dbReference>
<feature type="transmembrane region" description="Helical" evidence="8">
    <location>
        <begin position="195"/>
        <end position="217"/>
    </location>
</feature>
<dbReference type="Proteomes" id="UP000016646">
    <property type="component" value="Unassembled WGS sequence"/>
</dbReference>
<evidence type="ECO:0000256" key="7">
    <source>
        <dbReference type="ARBA" id="ARBA00023136"/>
    </source>
</evidence>
<comment type="similarity">
    <text evidence="8">Belongs to the binding-protein-dependent transport system permease family.</text>
</comment>
<comment type="subcellular location">
    <subcellularLocation>
        <location evidence="1">Cell inner membrane</location>
        <topology evidence="1">Multi-pass membrane protein</topology>
    </subcellularLocation>
    <subcellularLocation>
        <location evidence="8">Cell membrane</location>
        <topology evidence="8">Multi-pass membrane protein</topology>
    </subcellularLocation>
</comment>
<dbReference type="AlphaFoldDB" id="U2LH08"/>
<evidence type="ECO:0000259" key="9">
    <source>
        <dbReference type="PROSITE" id="PS50928"/>
    </source>
</evidence>
<feature type="transmembrane region" description="Helical" evidence="8">
    <location>
        <begin position="248"/>
        <end position="271"/>
    </location>
</feature>
<comment type="caution">
    <text evidence="10">The sequence shown here is derived from an EMBL/GenBank/DDBJ whole genome shotgun (WGS) entry which is preliminary data.</text>
</comment>
<feature type="transmembrane region" description="Helical" evidence="8">
    <location>
        <begin position="389"/>
        <end position="408"/>
    </location>
</feature>
<name>U2LH08_TRESO</name>
<dbReference type="PROSITE" id="PS50928">
    <property type="entry name" value="ABC_TM1"/>
    <property type="match status" value="2"/>
</dbReference>
<feature type="transmembrane region" description="Helical" evidence="8">
    <location>
        <begin position="355"/>
        <end position="377"/>
    </location>
</feature>
<gene>
    <name evidence="11" type="ORF">HMPREF0860_2587</name>
    <name evidence="10" type="ORF">HMPREF1325_2455</name>
</gene>
<proteinExistence type="inferred from homology"/>
<feature type="transmembrane region" description="Helical" evidence="8">
    <location>
        <begin position="292"/>
        <end position="312"/>
    </location>
</feature>
<feature type="transmembrane region" description="Helical" evidence="8">
    <location>
        <begin position="520"/>
        <end position="542"/>
    </location>
</feature>
<dbReference type="PATRIC" id="fig|1125725.3.peg.1627"/>
<keyword evidence="6 8" id="KW-1133">Transmembrane helix</keyword>
<feature type="domain" description="ABC transmembrane type-1" evidence="9">
    <location>
        <begin position="63"/>
        <end position="269"/>
    </location>
</feature>
<feature type="transmembrane region" description="Helical" evidence="8">
    <location>
        <begin position="143"/>
        <end position="166"/>
    </location>
</feature>
<feature type="transmembrane region" description="Helical" evidence="8">
    <location>
        <begin position="69"/>
        <end position="88"/>
    </location>
</feature>
<keyword evidence="4" id="KW-0997">Cell inner membrane</keyword>
<dbReference type="OrthoDB" id="57323at2"/>
<dbReference type="Gene3D" id="1.10.3720.10">
    <property type="entry name" value="MetI-like"/>
    <property type="match status" value="2"/>
</dbReference>
<feature type="transmembrane region" description="Helical" evidence="8">
    <location>
        <begin position="477"/>
        <end position="500"/>
    </location>
</feature>
<dbReference type="STRING" id="1125725.HMPREF1325_2455"/>
<evidence type="ECO:0000313" key="12">
    <source>
        <dbReference type="Proteomes" id="UP000016412"/>
    </source>
</evidence>
<keyword evidence="3" id="KW-1003">Cell membrane</keyword>
<dbReference type="PANTHER" id="PTHR43357">
    <property type="entry name" value="INNER MEMBRANE ABC TRANSPORTER PERMEASE PROTEIN YDCV"/>
    <property type="match status" value="1"/>
</dbReference>
<keyword evidence="7 8" id="KW-0472">Membrane</keyword>